<sequence>MEPGAPATVSDEIPTDPAHLSPEWLTAVLRAHGGDVVVERVTATPVGSGQMAGSYRLRLDYRGASDLPSTMIAKLAVGPEEHRSFGSGAFRNEVRFYRDLAGTLRVPVPGCHAAVVSESGSEFVLLLDDLAPAVQGDQIAGCDAERARAVAVAAAGLHAPRWCDESLLEVPGMALPTDEDRALMESVLEPMAEAFLARFGDRIGDRERAAVGWLVERAGPWLVTPPRRYSLLHGDLRIDNVMFAPDGSVTVLDWQTITPGQPLRDIAFLLATSLTVADRRAAEREIVADYHRALAEHGVTDYSAEQCWEDYVASLIQAPLIIVFGAGAAAPTERGDRMFLTMLERAATAIDDLVPGALS</sequence>
<comment type="caution">
    <text evidence="2">The sequence shown here is derived from an EMBL/GenBank/DDBJ whole genome shotgun (WGS) entry which is preliminary data.</text>
</comment>
<evidence type="ECO:0000259" key="1">
    <source>
        <dbReference type="Pfam" id="PF01636"/>
    </source>
</evidence>
<dbReference type="InterPro" id="IPR002575">
    <property type="entry name" value="Aminoglycoside_PTrfase"/>
</dbReference>
<dbReference type="Proteomes" id="UP000655751">
    <property type="component" value="Unassembled WGS sequence"/>
</dbReference>
<name>A0A931N5T5_9NOCA</name>
<dbReference type="InterPro" id="IPR052961">
    <property type="entry name" value="Oxido-Kinase-like_Enzymes"/>
</dbReference>
<gene>
    <name evidence="2" type="ORF">IT779_28405</name>
</gene>
<dbReference type="Gene3D" id="3.90.1200.10">
    <property type="match status" value="1"/>
</dbReference>
<keyword evidence="3" id="KW-1185">Reference proteome</keyword>
<dbReference type="PANTHER" id="PTHR23020">
    <property type="entry name" value="UNCHARACTERIZED NUCLEAR HORMONE RECEPTOR-RELATED"/>
    <property type="match status" value="1"/>
</dbReference>
<evidence type="ECO:0000313" key="2">
    <source>
        <dbReference type="EMBL" id="MBH0780199.1"/>
    </source>
</evidence>
<proteinExistence type="predicted"/>
<accession>A0A931N5T5</accession>
<organism evidence="2 3">
    <name type="scientific">Nocardia bovistercoris</name>
    <dbReference type="NCBI Taxonomy" id="2785916"/>
    <lineage>
        <taxon>Bacteria</taxon>
        <taxon>Bacillati</taxon>
        <taxon>Actinomycetota</taxon>
        <taxon>Actinomycetes</taxon>
        <taxon>Mycobacteriales</taxon>
        <taxon>Nocardiaceae</taxon>
        <taxon>Nocardia</taxon>
    </lineage>
</organism>
<dbReference type="PANTHER" id="PTHR23020:SF41">
    <property type="entry name" value="AMINOGLYCOSIDE PHOSPHOTRANSFERASE DOMAIN-CONTAINING PROTEIN"/>
    <property type="match status" value="1"/>
</dbReference>
<dbReference type="Pfam" id="PF01636">
    <property type="entry name" value="APH"/>
    <property type="match status" value="1"/>
</dbReference>
<dbReference type="EMBL" id="JADMLG010000014">
    <property type="protein sequence ID" value="MBH0780199.1"/>
    <property type="molecule type" value="Genomic_DNA"/>
</dbReference>
<reference evidence="2" key="1">
    <citation type="submission" date="2020-11" db="EMBL/GenBank/DDBJ databases">
        <title>Nocardia NEAU-351.nov., a novel actinomycete isolated from the cow dung.</title>
        <authorList>
            <person name="Zhang X."/>
        </authorList>
    </citation>
    <scope>NUCLEOTIDE SEQUENCE</scope>
    <source>
        <strain evidence="2">NEAU-351</strain>
    </source>
</reference>
<dbReference type="InterPro" id="IPR011009">
    <property type="entry name" value="Kinase-like_dom_sf"/>
</dbReference>
<feature type="domain" description="Aminoglycoside phosphotransferase" evidence="1">
    <location>
        <begin position="89"/>
        <end position="294"/>
    </location>
</feature>
<dbReference type="AlphaFoldDB" id="A0A931N5T5"/>
<protein>
    <submittedName>
        <fullName evidence="2">Phosphotransferase</fullName>
    </submittedName>
</protein>
<dbReference type="SUPFAM" id="SSF56112">
    <property type="entry name" value="Protein kinase-like (PK-like)"/>
    <property type="match status" value="1"/>
</dbReference>
<evidence type="ECO:0000313" key="3">
    <source>
        <dbReference type="Proteomes" id="UP000655751"/>
    </source>
</evidence>